<feature type="compositionally biased region" description="Low complexity" evidence="3">
    <location>
        <begin position="10"/>
        <end position="20"/>
    </location>
</feature>
<feature type="region of interest" description="Disordered" evidence="3">
    <location>
        <begin position="105"/>
        <end position="185"/>
    </location>
</feature>
<evidence type="ECO:0000256" key="2">
    <source>
        <dbReference type="PROSITE-ProRule" id="PRU00176"/>
    </source>
</evidence>
<sequence length="356" mass="38504">MMRRGPSHAPPSHAHGPPLAGLGQISNVTNSADFASKDSRVFVGNLNTYALSKEDVDNIFRRYGIVSGISMHKGYAFVQFNYPGEARRAVGFENGQVYAGQQLDLNIVSEPKNRPPQKRIAGPPMNDRRPPMQSSPGMPPLAKRPRQDSNPSLQRSNLVTLANSGPKNPVINRPRPQARPMLNSSANRAAAAVVKRAAATVTRSTTNAARPSTSATALAPSTDVLICGVCKLQFTSLHSLAQHKKIPCRLRMSCQCQTNPPKQQEDKDPVELECASCDARFSSAWSLCQHCQDEHDISIFKTKDSASKTTNKATPAAKPAATKVDNKTEDKNGKEGGEETDAKEGEAKKITTPAKK</sequence>
<dbReference type="Pfam" id="PF00076">
    <property type="entry name" value="RRM_1"/>
    <property type="match status" value="1"/>
</dbReference>
<feature type="compositionally biased region" description="Low complexity" evidence="3">
    <location>
        <begin position="307"/>
        <end position="323"/>
    </location>
</feature>
<protein>
    <recommendedName>
        <fullName evidence="4">RRM domain-containing protein</fullName>
    </recommendedName>
</protein>
<dbReference type="InterPro" id="IPR035979">
    <property type="entry name" value="RBD_domain_sf"/>
</dbReference>
<dbReference type="InterPro" id="IPR013087">
    <property type="entry name" value="Znf_C2H2_type"/>
</dbReference>
<dbReference type="InterPro" id="IPR051186">
    <property type="entry name" value="RRM_HNRPC/RALY_subfam"/>
</dbReference>
<evidence type="ECO:0000259" key="4">
    <source>
        <dbReference type="PROSITE" id="PS50102"/>
    </source>
</evidence>
<dbReference type="InterPro" id="IPR012677">
    <property type="entry name" value="Nucleotide-bd_a/b_plait_sf"/>
</dbReference>
<dbReference type="GO" id="GO:0005634">
    <property type="term" value="C:nucleus"/>
    <property type="evidence" value="ECO:0007669"/>
    <property type="project" value="TreeGrafter"/>
</dbReference>
<evidence type="ECO:0000313" key="6">
    <source>
        <dbReference type="Proteomes" id="UP001374579"/>
    </source>
</evidence>
<dbReference type="Gene3D" id="3.30.70.330">
    <property type="match status" value="1"/>
</dbReference>
<keyword evidence="1 2" id="KW-0694">RNA-binding</keyword>
<dbReference type="SUPFAM" id="SSF54928">
    <property type="entry name" value="RNA-binding domain, RBD"/>
    <property type="match status" value="1"/>
</dbReference>
<evidence type="ECO:0000256" key="1">
    <source>
        <dbReference type="ARBA" id="ARBA00022884"/>
    </source>
</evidence>
<comment type="caution">
    <text evidence="5">The sequence shown here is derived from an EMBL/GenBank/DDBJ whole genome shotgun (WGS) entry which is preliminary data.</text>
</comment>
<feature type="domain" description="RRM" evidence="4">
    <location>
        <begin position="39"/>
        <end position="110"/>
    </location>
</feature>
<dbReference type="GO" id="GO:0003723">
    <property type="term" value="F:RNA binding"/>
    <property type="evidence" value="ECO:0007669"/>
    <property type="project" value="UniProtKB-UniRule"/>
</dbReference>
<feature type="compositionally biased region" description="Basic and acidic residues" evidence="3">
    <location>
        <begin position="324"/>
        <end position="349"/>
    </location>
</feature>
<name>A0AAN9BZ01_9CAEN</name>
<feature type="compositionally biased region" description="Polar residues" evidence="3">
    <location>
        <begin position="148"/>
        <end position="166"/>
    </location>
</feature>
<feature type="region of interest" description="Disordered" evidence="3">
    <location>
        <begin position="303"/>
        <end position="356"/>
    </location>
</feature>
<dbReference type="SMART" id="SM00360">
    <property type="entry name" value="RRM"/>
    <property type="match status" value="1"/>
</dbReference>
<proteinExistence type="predicted"/>
<evidence type="ECO:0000256" key="3">
    <source>
        <dbReference type="SAM" id="MobiDB-lite"/>
    </source>
</evidence>
<dbReference type="AlphaFoldDB" id="A0AAN9BZ01"/>
<dbReference type="Proteomes" id="UP001374579">
    <property type="component" value="Unassembled WGS sequence"/>
</dbReference>
<dbReference type="EMBL" id="JBAMIC010000001">
    <property type="protein sequence ID" value="KAK7113880.1"/>
    <property type="molecule type" value="Genomic_DNA"/>
</dbReference>
<organism evidence="5 6">
    <name type="scientific">Littorina saxatilis</name>
    <dbReference type="NCBI Taxonomy" id="31220"/>
    <lineage>
        <taxon>Eukaryota</taxon>
        <taxon>Metazoa</taxon>
        <taxon>Spiralia</taxon>
        <taxon>Lophotrochozoa</taxon>
        <taxon>Mollusca</taxon>
        <taxon>Gastropoda</taxon>
        <taxon>Caenogastropoda</taxon>
        <taxon>Littorinimorpha</taxon>
        <taxon>Littorinoidea</taxon>
        <taxon>Littorinidae</taxon>
        <taxon>Littorina</taxon>
    </lineage>
</organism>
<dbReference type="PANTHER" id="PTHR13968:SF26">
    <property type="entry name" value="RRM DOMAIN-CONTAINING PROTEIN"/>
    <property type="match status" value="1"/>
</dbReference>
<keyword evidence="6" id="KW-1185">Reference proteome</keyword>
<evidence type="ECO:0000313" key="5">
    <source>
        <dbReference type="EMBL" id="KAK7113880.1"/>
    </source>
</evidence>
<dbReference type="InterPro" id="IPR000504">
    <property type="entry name" value="RRM_dom"/>
</dbReference>
<dbReference type="PROSITE" id="PS00028">
    <property type="entry name" value="ZINC_FINGER_C2H2_1"/>
    <property type="match status" value="1"/>
</dbReference>
<dbReference type="PANTHER" id="PTHR13968">
    <property type="entry name" value="HETEROGENEOUS NUCLEAR RIBONUCLEOPROTEIN"/>
    <property type="match status" value="1"/>
</dbReference>
<feature type="region of interest" description="Disordered" evidence="3">
    <location>
        <begin position="1"/>
        <end position="20"/>
    </location>
</feature>
<dbReference type="PROSITE" id="PS50102">
    <property type="entry name" value="RRM"/>
    <property type="match status" value="1"/>
</dbReference>
<reference evidence="5 6" key="1">
    <citation type="submission" date="2024-02" db="EMBL/GenBank/DDBJ databases">
        <title>Chromosome-scale genome assembly of the rough periwinkle Littorina saxatilis.</title>
        <authorList>
            <person name="De Jode A."/>
            <person name="Faria R."/>
            <person name="Formenti G."/>
            <person name="Sims Y."/>
            <person name="Smith T.P."/>
            <person name="Tracey A."/>
            <person name="Wood J.M.D."/>
            <person name="Zagrodzka Z.B."/>
            <person name="Johannesson K."/>
            <person name="Butlin R.K."/>
            <person name="Leder E.H."/>
        </authorList>
    </citation>
    <scope>NUCLEOTIDE SEQUENCE [LARGE SCALE GENOMIC DNA]</scope>
    <source>
        <strain evidence="5">Snail1</strain>
        <tissue evidence="5">Muscle</tissue>
    </source>
</reference>
<accession>A0AAN9BZ01</accession>
<dbReference type="SMART" id="SM00355">
    <property type="entry name" value="ZnF_C2H2"/>
    <property type="match status" value="2"/>
</dbReference>
<gene>
    <name evidence="5" type="ORF">V1264_000040</name>
</gene>